<feature type="non-terminal residue" evidence="14">
    <location>
        <position position="1"/>
    </location>
</feature>
<feature type="coiled-coil region" evidence="12">
    <location>
        <begin position="473"/>
        <end position="533"/>
    </location>
</feature>
<evidence type="ECO:0000256" key="9">
    <source>
        <dbReference type="ARBA" id="ARBA00023175"/>
    </source>
</evidence>
<evidence type="ECO:0000256" key="8">
    <source>
        <dbReference type="ARBA" id="ARBA00023069"/>
    </source>
</evidence>
<dbReference type="InterPro" id="IPR013602">
    <property type="entry name" value="Dynein_heavy_linker"/>
</dbReference>
<dbReference type="InterPro" id="IPR042222">
    <property type="entry name" value="Dynein_2_N"/>
</dbReference>
<dbReference type="Gene3D" id="1.10.287.2620">
    <property type="match status" value="1"/>
</dbReference>
<keyword evidence="7 12" id="KW-0175">Coiled coil</keyword>
<dbReference type="EMBL" id="CAJNOR010010631">
    <property type="protein sequence ID" value="CAF1655440.1"/>
    <property type="molecule type" value="Genomic_DNA"/>
</dbReference>
<evidence type="ECO:0000256" key="3">
    <source>
        <dbReference type="ARBA" id="ARBA00022701"/>
    </source>
</evidence>
<evidence type="ECO:0000256" key="10">
    <source>
        <dbReference type="ARBA" id="ARBA00023212"/>
    </source>
</evidence>
<keyword evidence="2" id="KW-0963">Cytoplasm</keyword>
<keyword evidence="4" id="KW-0547">Nucleotide-binding</keyword>
<evidence type="ECO:0000256" key="4">
    <source>
        <dbReference type="ARBA" id="ARBA00022741"/>
    </source>
</evidence>
<organism evidence="14 15">
    <name type="scientific">Adineta ricciae</name>
    <name type="common">Rotifer</name>
    <dbReference type="NCBI Taxonomy" id="249248"/>
    <lineage>
        <taxon>Eukaryota</taxon>
        <taxon>Metazoa</taxon>
        <taxon>Spiralia</taxon>
        <taxon>Gnathifera</taxon>
        <taxon>Rotifera</taxon>
        <taxon>Eurotatoria</taxon>
        <taxon>Bdelloidea</taxon>
        <taxon>Adinetida</taxon>
        <taxon>Adinetidae</taxon>
        <taxon>Adineta</taxon>
    </lineage>
</organism>
<accession>A0A816F6D9</accession>
<evidence type="ECO:0000256" key="11">
    <source>
        <dbReference type="ARBA" id="ARBA00023273"/>
    </source>
</evidence>
<gene>
    <name evidence="14" type="ORF">XAT740_LOCUS55818</name>
</gene>
<keyword evidence="10" id="KW-0206">Cytoskeleton</keyword>
<evidence type="ECO:0000313" key="14">
    <source>
        <dbReference type="EMBL" id="CAF1655440.1"/>
    </source>
</evidence>
<reference evidence="14" key="1">
    <citation type="submission" date="2021-02" db="EMBL/GenBank/DDBJ databases">
        <authorList>
            <person name="Nowell W R."/>
        </authorList>
    </citation>
    <scope>NUCLEOTIDE SEQUENCE</scope>
</reference>
<evidence type="ECO:0000313" key="15">
    <source>
        <dbReference type="Proteomes" id="UP000663828"/>
    </source>
</evidence>
<comment type="caution">
    <text evidence="14">The sequence shown here is derived from an EMBL/GenBank/DDBJ whole genome shotgun (WGS) entry which is preliminary data.</text>
</comment>
<dbReference type="Proteomes" id="UP000663828">
    <property type="component" value="Unassembled WGS sequence"/>
</dbReference>
<evidence type="ECO:0000256" key="2">
    <source>
        <dbReference type="ARBA" id="ARBA00022490"/>
    </source>
</evidence>
<keyword evidence="5" id="KW-0067">ATP-binding</keyword>
<evidence type="ECO:0000256" key="6">
    <source>
        <dbReference type="ARBA" id="ARBA00023017"/>
    </source>
</evidence>
<comment type="subcellular location">
    <subcellularLocation>
        <location evidence="1">Cytoplasm</location>
        <location evidence="1">Cytoskeleton</location>
        <location evidence="1">Cilium axoneme</location>
    </subcellularLocation>
</comment>
<keyword evidence="8" id="KW-0969">Cilium</keyword>
<dbReference type="GO" id="GO:0007018">
    <property type="term" value="P:microtubule-based movement"/>
    <property type="evidence" value="ECO:0007669"/>
    <property type="project" value="InterPro"/>
</dbReference>
<keyword evidence="15" id="KW-1185">Reference proteome</keyword>
<dbReference type="InterPro" id="IPR042228">
    <property type="entry name" value="Dynein_linker_3"/>
</dbReference>
<name>A0A816F6D9_ADIRI</name>
<dbReference type="GO" id="GO:0051959">
    <property type="term" value="F:dynein light intermediate chain binding"/>
    <property type="evidence" value="ECO:0007669"/>
    <property type="project" value="InterPro"/>
</dbReference>
<keyword evidence="9" id="KW-0505">Motor protein</keyword>
<dbReference type="Pfam" id="PF08393">
    <property type="entry name" value="DHC_N2"/>
    <property type="match status" value="1"/>
</dbReference>
<keyword evidence="6" id="KW-0243">Dynein</keyword>
<protein>
    <recommendedName>
        <fullName evidence="13">Dynein heavy chain linker domain-containing protein</fullName>
    </recommendedName>
</protein>
<dbReference type="GO" id="GO:0045505">
    <property type="term" value="F:dynein intermediate chain binding"/>
    <property type="evidence" value="ECO:0007669"/>
    <property type="project" value="InterPro"/>
</dbReference>
<evidence type="ECO:0000256" key="7">
    <source>
        <dbReference type="ARBA" id="ARBA00023054"/>
    </source>
</evidence>
<dbReference type="FunFam" id="1.10.287.2620:FF:000002">
    <property type="entry name" value="Dynein heavy chain 2, axonemal"/>
    <property type="match status" value="1"/>
</dbReference>
<dbReference type="GO" id="GO:0005930">
    <property type="term" value="C:axoneme"/>
    <property type="evidence" value="ECO:0007669"/>
    <property type="project" value="UniProtKB-SubCell"/>
</dbReference>
<dbReference type="GO" id="GO:0005874">
    <property type="term" value="C:microtubule"/>
    <property type="evidence" value="ECO:0007669"/>
    <property type="project" value="UniProtKB-KW"/>
</dbReference>
<dbReference type="Gene3D" id="1.20.140.100">
    <property type="entry name" value="Dynein heavy chain, N-terminal domain 2"/>
    <property type="match status" value="1"/>
</dbReference>
<evidence type="ECO:0000256" key="5">
    <source>
        <dbReference type="ARBA" id="ARBA00022840"/>
    </source>
</evidence>
<keyword evidence="11" id="KW-0966">Cell projection</keyword>
<dbReference type="GO" id="GO:0030286">
    <property type="term" value="C:dynein complex"/>
    <property type="evidence" value="ECO:0007669"/>
    <property type="project" value="UniProtKB-KW"/>
</dbReference>
<evidence type="ECO:0000256" key="12">
    <source>
        <dbReference type="SAM" id="Coils"/>
    </source>
</evidence>
<evidence type="ECO:0000259" key="13">
    <source>
        <dbReference type="Pfam" id="PF08393"/>
    </source>
</evidence>
<feature type="domain" description="Dynein heavy chain linker" evidence="13">
    <location>
        <begin position="548"/>
        <end position="899"/>
    </location>
</feature>
<dbReference type="PANTHER" id="PTHR22878:SF66">
    <property type="entry name" value="DYNEIN AXONEMAL HEAVY CHAIN 7"/>
    <property type="match status" value="1"/>
</dbReference>
<dbReference type="Gene3D" id="3.20.180.20">
    <property type="entry name" value="Dynein heavy chain, N-terminal domain 2"/>
    <property type="match status" value="1"/>
</dbReference>
<keyword evidence="3" id="KW-0493">Microtubule</keyword>
<dbReference type="PANTHER" id="PTHR22878">
    <property type="entry name" value="DYNEIN HEAVY CHAIN 6, AXONEMAL-LIKE-RELATED"/>
    <property type="match status" value="1"/>
</dbReference>
<dbReference type="FunFam" id="1.20.140.100:FF:000004">
    <property type="entry name" value="Dynein axonemal heavy chain 6"/>
    <property type="match status" value="1"/>
</dbReference>
<dbReference type="GO" id="GO:0005524">
    <property type="term" value="F:ATP binding"/>
    <property type="evidence" value="ECO:0007669"/>
    <property type="project" value="UniProtKB-KW"/>
</dbReference>
<evidence type="ECO:0000256" key="1">
    <source>
        <dbReference type="ARBA" id="ARBA00004430"/>
    </source>
</evidence>
<dbReference type="AlphaFoldDB" id="A0A816F6D9"/>
<proteinExistence type="predicted"/>
<dbReference type="InterPro" id="IPR026983">
    <property type="entry name" value="DHC"/>
</dbReference>
<sequence length="900" mass="105558">MKEDYLLSVKKAIVDFVLRDPHEAQEEPKEESLPHRQEIAVLPKPWHSSFVLAQRNMEKNLHAINPAMAQVLSMWHKNVFKRLRIIDCDEFRERTDAIELSTFHSICKRHMDSAREQLAKKWISDIQTIFYQGHKRGIVPSQDDPKFRSFFNTVATLMTQCLQDMALFSIDDYTNLLITPPESIKSYEHSGFVVNMFLSDEGIKFEPSLNDFETVFLSMYDLIIAKCSNLPRIEAKLFSDRAANQSDGQSLIPVILPSILESHKERVREMLEAEFEGPTEHASTFEQYNVLITKQADADVEDFLNGEHSFNDYIQEVRKYKAKIEEITYTLEKVVRRGMFEIHCNDLIRSLAKRAEVCMNRLLERMVKVHRDLGEELIGQFERIAEQAVRTPMSTAELMEIIAFITKSKTQTIPDLEKRLVQAKDELLFLLDNIELPPADLRLNTSMFSWIERMPAAFDEHATIVKEKTEQFKDALTLKRERFVEELDNYAKQVEELQEMGNIKELPRYHKKAQHLEQKLTQAADRIEQFNVEEESFKWDTTSYPIRQQTLNQLQPYLKLYETGVEFTNKLVDWTEGPRSKVTPDQVEQDVGNYERQLFKLERQFNNSPQPRKMANRLRVQVGEFKEKMPLVQTLFNPGLRDRHWEQISAIIGRPFKPDDDTNLNKIIEMDLIQFIPKLEQISEAASKEFSLEKALEKMKKDWQSIEFSIIPYRETGTYVISAVDDIQLLLDDHIVKTQTMKGSPYIGPFQKEILDWERTMTMMQDILDVWLTVQKNWLYLEPIFSSPDIMAQMPEEGRRFASVDKTWRELMKQCLEDKHALTIVKIDKMLEKLRKCDASLELILKGLNAYLEKKRLFFARFFFLSNEELLEILSETKDPTRVQPHLRKCFEGVDKVQFT</sequence>